<evidence type="ECO:0000256" key="1">
    <source>
        <dbReference type="SAM" id="MobiDB-lite"/>
    </source>
</evidence>
<dbReference type="Gene3D" id="6.20.20.10">
    <property type="match status" value="1"/>
</dbReference>
<accession>A0A0F9RKS6</accession>
<organism evidence="2">
    <name type="scientific">marine sediment metagenome</name>
    <dbReference type="NCBI Taxonomy" id="412755"/>
    <lineage>
        <taxon>unclassified sequences</taxon>
        <taxon>metagenomes</taxon>
        <taxon>ecological metagenomes</taxon>
    </lineage>
</organism>
<dbReference type="EMBL" id="LAZR01003486">
    <property type="protein sequence ID" value="KKN17813.1"/>
    <property type="molecule type" value="Genomic_DNA"/>
</dbReference>
<comment type="caution">
    <text evidence="2">The sequence shown here is derived from an EMBL/GenBank/DDBJ whole genome shotgun (WGS) entry which is preliminary data.</text>
</comment>
<dbReference type="AlphaFoldDB" id="A0A0F9RKS6"/>
<evidence type="ECO:0008006" key="3">
    <source>
        <dbReference type="Google" id="ProtNLM"/>
    </source>
</evidence>
<protein>
    <recommendedName>
        <fullName evidence="3">Molecular chaperone DnaJ</fullName>
    </recommendedName>
</protein>
<name>A0A0F9RKS6_9ZZZZ</name>
<reference evidence="2" key="1">
    <citation type="journal article" date="2015" name="Nature">
        <title>Complex archaea that bridge the gap between prokaryotes and eukaryotes.</title>
        <authorList>
            <person name="Spang A."/>
            <person name="Saw J.H."/>
            <person name="Jorgensen S.L."/>
            <person name="Zaremba-Niedzwiedzka K."/>
            <person name="Martijn J."/>
            <person name="Lind A.E."/>
            <person name="van Eijk R."/>
            <person name="Schleper C."/>
            <person name="Guy L."/>
            <person name="Ettema T.J."/>
        </authorList>
    </citation>
    <scope>NUCLEOTIDE SEQUENCE</scope>
</reference>
<proteinExistence type="predicted"/>
<sequence length="89" mass="9628">MTDRTIKRLKKTLNNIAKGMIGTGGPSLELSPPEFQSQMWSWSQRQARAALDHCERCDGTGSIDAPVSGSDPSCPECDGEGVMHERPAP</sequence>
<evidence type="ECO:0000313" key="2">
    <source>
        <dbReference type="EMBL" id="KKN17813.1"/>
    </source>
</evidence>
<gene>
    <name evidence="2" type="ORF">LCGC14_0961950</name>
</gene>
<feature type="region of interest" description="Disordered" evidence="1">
    <location>
        <begin position="59"/>
        <end position="89"/>
    </location>
</feature>